<name>A0A2K3MIG7_TRIPR</name>
<reference evidence="1 2" key="2">
    <citation type="journal article" date="2017" name="Front. Plant Sci.">
        <title>Gene Classification and Mining of Molecular Markers Useful in Red Clover (Trifolium pratense) Breeding.</title>
        <authorList>
            <person name="Istvanek J."/>
            <person name="Dluhosova J."/>
            <person name="Dluhos P."/>
            <person name="Patkova L."/>
            <person name="Nedelnik J."/>
            <person name="Repkova J."/>
        </authorList>
    </citation>
    <scope>NUCLEOTIDE SEQUENCE [LARGE SCALE GENOMIC DNA]</scope>
    <source>
        <strain evidence="2">cv. Tatra</strain>
        <tissue evidence="1">Young leaves</tissue>
    </source>
</reference>
<gene>
    <name evidence="1" type="ORF">L195_g046715</name>
</gene>
<dbReference type="Proteomes" id="UP000236291">
    <property type="component" value="Unassembled WGS sequence"/>
</dbReference>
<organism evidence="1 2">
    <name type="scientific">Trifolium pratense</name>
    <name type="common">Red clover</name>
    <dbReference type="NCBI Taxonomy" id="57577"/>
    <lineage>
        <taxon>Eukaryota</taxon>
        <taxon>Viridiplantae</taxon>
        <taxon>Streptophyta</taxon>
        <taxon>Embryophyta</taxon>
        <taxon>Tracheophyta</taxon>
        <taxon>Spermatophyta</taxon>
        <taxon>Magnoliopsida</taxon>
        <taxon>eudicotyledons</taxon>
        <taxon>Gunneridae</taxon>
        <taxon>Pentapetalae</taxon>
        <taxon>rosids</taxon>
        <taxon>fabids</taxon>
        <taxon>Fabales</taxon>
        <taxon>Fabaceae</taxon>
        <taxon>Papilionoideae</taxon>
        <taxon>50 kb inversion clade</taxon>
        <taxon>NPAAA clade</taxon>
        <taxon>Hologalegina</taxon>
        <taxon>IRL clade</taxon>
        <taxon>Trifolieae</taxon>
        <taxon>Trifolium</taxon>
    </lineage>
</organism>
<accession>A0A2K3MIG7</accession>
<evidence type="ECO:0000313" key="1">
    <source>
        <dbReference type="EMBL" id="PNX90590.1"/>
    </source>
</evidence>
<sequence length="99" mass="11072">MEGSDKDHQFVVYELSSSDDEAIANGKALSGAEFDDFISSFVGDEAEMNSLFCDRNDENGESFSPFTLDMANDLENRIQKLESMADKVKEARFGSKDFH</sequence>
<comment type="caution">
    <text evidence="1">The sequence shown here is derived from an EMBL/GenBank/DDBJ whole genome shotgun (WGS) entry which is preliminary data.</text>
</comment>
<protein>
    <submittedName>
        <fullName evidence="1">Uncharacterized protein</fullName>
    </submittedName>
</protein>
<dbReference type="EMBL" id="ASHM01063321">
    <property type="protein sequence ID" value="PNX90590.1"/>
    <property type="molecule type" value="Genomic_DNA"/>
</dbReference>
<evidence type="ECO:0000313" key="2">
    <source>
        <dbReference type="Proteomes" id="UP000236291"/>
    </source>
</evidence>
<reference evidence="1 2" key="1">
    <citation type="journal article" date="2014" name="Am. J. Bot.">
        <title>Genome assembly and annotation for red clover (Trifolium pratense; Fabaceae).</title>
        <authorList>
            <person name="Istvanek J."/>
            <person name="Jaros M."/>
            <person name="Krenek A."/>
            <person name="Repkova J."/>
        </authorList>
    </citation>
    <scope>NUCLEOTIDE SEQUENCE [LARGE SCALE GENOMIC DNA]</scope>
    <source>
        <strain evidence="2">cv. Tatra</strain>
        <tissue evidence="1">Young leaves</tissue>
    </source>
</reference>
<proteinExistence type="predicted"/>
<dbReference type="AlphaFoldDB" id="A0A2K3MIG7"/>